<sequence>MPPRYRRSDLHEHIVAILDETGADDPYEAVRIKARAVVAEYHETFVEEPPFNVKAAASLRGLHWSDDDPRFSPDSEIAPEADGRVVLRVNKTRPLTRQRFSICHEIGHTLFPDYQLEVRCRKGTEKTFADPKDLLETLCDVAASELMFPTPWFLSRIDAMAVSATELATLADDYQGSREATVRRFVELHTEPLAAVYFSWKLKPTEQRELKARSKTKPLFADMVPQPPPLKMRVDYGIANSPFAERYRDFFPPDKSVPDEGPIVQASKTQTPQDGVQKLDFGRLSKRFTISALPIFTTEDALGPDEGCSVVAVLQPR</sequence>
<dbReference type="InterPro" id="IPR010359">
    <property type="entry name" value="IrrE_HExxH"/>
</dbReference>
<dbReference type="Pfam" id="PF06114">
    <property type="entry name" value="Peptidase_M78"/>
    <property type="match status" value="1"/>
</dbReference>
<comment type="caution">
    <text evidence="2">The sequence shown here is derived from an EMBL/GenBank/DDBJ whole genome shotgun (WGS) entry which is preliminary data.</text>
</comment>
<protein>
    <recommendedName>
        <fullName evidence="1">IrrE N-terminal-like domain-containing protein</fullName>
    </recommendedName>
</protein>
<dbReference type="AlphaFoldDB" id="A0A2G1W7M3"/>
<dbReference type="Proteomes" id="UP000225740">
    <property type="component" value="Unassembled WGS sequence"/>
</dbReference>
<keyword evidence="3" id="KW-1185">Reference proteome</keyword>
<feature type="domain" description="IrrE N-terminal-like" evidence="1">
    <location>
        <begin position="80"/>
        <end position="184"/>
    </location>
</feature>
<dbReference type="InterPro" id="IPR052345">
    <property type="entry name" value="Rad_response_metalloprotease"/>
</dbReference>
<evidence type="ECO:0000259" key="1">
    <source>
        <dbReference type="Pfam" id="PF06114"/>
    </source>
</evidence>
<name>A0A2G1W7M3_9BACT</name>
<accession>A0A2G1W7M3</accession>
<dbReference type="PANTHER" id="PTHR43236">
    <property type="entry name" value="ANTITOXIN HIGA1"/>
    <property type="match status" value="1"/>
</dbReference>
<evidence type="ECO:0000313" key="2">
    <source>
        <dbReference type="EMBL" id="PHQ35011.1"/>
    </source>
</evidence>
<dbReference type="PANTHER" id="PTHR43236:SF2">
    <property type="entry name" value="BLL0069 PROTEIN"/>
    <property type="match status" value="1"/>
</dbReference>
<organism evidence="2 3">
    <name type="scientific">Rhodopirellula bahusiensis</name>
    <dbReference type="NCBI Taxonomy" id="2014065"/>
    <lineage>
        <taxon>Bacteria</taxon>
        <taxon>Pseudomonadati</taxon>
        <taxon>Planctomycetota</taxon>
        <taxon>Planctomycetia</taxon>
        <taxon>Pirellulales</taxon>
        <taxon>Pirellulaceae</taxon>
        <taxon>Rhodopirellula</taxon>
    </lineage>
</organism>
<proteinExistence type="predicted"/>
<evidence type="ECO:0000313" key="3">
    <source>
        <dbReference type="Proteomes" id="UP000225740"/>
    </source>
</evidence>
<gene>
    <name evidence="2" type="ORF">CEE69_11285</name>
</gene>
<dbReference type="EMBL" id="NIZW01000008">
    <property type="protein sequence ID" value="PHQ35011.1"/>
    <property type="molecule type" value="Genomic_DNA"/>
</dbReference>
<dbReference type="Gene3D" id="1.10.10.2910">
    <property type="match status" value="1"/>
</dbReference>
<dbReference type="RefSeq" id="WP_099260786.1">
    <property type="nucleotide sequence ID" value="NZ_NIZW01000008.1"/>
</dbReference>
<dbReference type="GeneID" id="90608737"/>
<reference evidence="2 3" key="1">
    <citation type="submission" date="2017-06" db="EMBL/GenBank/DDBJ databases">
        <title>Description of Rhodopirellula bahusiensis sp. nov.</title>
        <authorList>
            <person name="Kizina J."/>
            <person name="Harder J."/>
        </authorList>
    </citation>
    <scope>NUCLEOTIDE SEQUENCE [LARGE SCALE GENOMIC DNA]</scope>
    <source>
        <strain evidence="2 3">SWK21</strain>
    </source>
</reference>
<dbReference type="OrthoDB" id="9816277at2"/>